<dbReference type="EMBL" id="QJJS01000005">
    <property type="protein sequence ID" value="PXW97060.1"/>
    <property type="molecule type" value="Genomic_DNA"/>
</dbReference>
<sequence length="89" mass="10454">MGERLTVATLASLAEPYEDWPMRDRLHRLEKLGFIDTDDWLRWRALRHRLAHEYPGQDDLRFATLLEGIRGAAELLAACRHWMLQLAAR</sequence>
<accession>A0A318H6J2</accession>
<proteinExistence type="predicted"/>
<evidence type="ECO:0000313" key="1">
    <source>
        <dbReference type="EMBL" id="PXW97060.1"/>
    </source>
</evidence>
<keyword evidence="2" id="KW-1185">Reference proteome</keyword>
<comment type="caution">
    <text evidence="1">The sequence shown here is derived from an EMBL/GenBank/DDBJ whole genome shotgun (WGS) entry which is preliminary data.</text>
</comment>
<evidence type="ECO:0000313" key="2">
    <source>
        <dbReference type="Proteomes" id="UP000247811"/>
    </source>
</evidence>
<name>A0A318H6J2_9BURK</name>
<protein>
    <recommendedName>
        <fullName evidence="3">Nucleotidyltransferase substrate binding protein (TIGR01987 family)</fullName>
    </recommendedName>
</protein>
<dbReference type="AlphaFoldDB" id="A0A318H6J2"/>
<evidence type="ECO:0008006" key="3">
    <source>
        <dbReference type="Google" id="ProtNLM"/>
    </source>
</evidence>
<reference evidence="1 2" key="1">
    <citation type="submission" date="2018-05" db="EMBL/GenBank/DDBJ databases">
        <title>Genomic Encyclopedia of Type Strains, Phase IV (KMG-IV): sequencing the most valuable type-strain genomes for metagenomic binning, comparative biology and taxonomic classification.</title>
        <authorList>
            <person name="Goeker M."/>
        </authorList>
    </citation>
    <scope>NUCLEOTIDE SEQUENCE [LARGE SCALE GENOMIC DNA]</scope>
    <source>
        <strain evidence="1 2">DSM 566</strain>
    </source>
</reference>
<dbReference type="SUPFAM" id="SSF81593">
    <property type="entry name" value="Nucleotidyltransferase substrate binding subunit/domain"/>
    <property type="match status" value="1"/>
</dbReference>
<dbReference type="Proteomes" id="UP000247811">
    <property type="component" value="Unassembled WGS sequence"/>
</dbReference>
<gene>
    <name evidence="1" type="ORF">C7444_105159</name>
</gene>
<organism evidence="1 2">
    <name type="scientific">Sphaerotilus hippei</name>
    <dbReference type="NCBI Taxonomy" id="744406"/>
    <lineage>
        <taxon>Bacteria</taxon>
        <taxon>Pseudomonadati</taxon>
        <taxon>Pseudomonadota</taxon>
        <taxon>Betaproteobacteria</taxon>
        <taxon>Burkholderiales</taxon>
        <taxon>Sphaerotilaceae</taxon>
        <taxon>Sphaerotilus</taxon>
    </lineage>
</organism>